<keyword evidence="7" id="KW-0560">Oxidoreductase</keyword>
<dbReference type="SUPFAM" id="SSF48264">
    <property type="entry name" value="Cytochrome P450"/>
    <property type="match status" value="1"/>
</dbReference>
<dbReference type="InterPro" id="IPR050651">
    <property type="entry name" value="Plant_Cytochrome_P450_Monoox"/>
</dbReference>
<evidence type="ECO:0000313" key="10">
    <source>
        <dbReference type="EMBL" id="KAF9591112.1"/>
    </source>
</evidence>
<evidence type="ECO:0000256" key="1">
    <source>
        <dbReference type="ARBA" id="ARBA00001971"/>
    </source>
</evidence>
<dbReference type="PANTHER" id="PTHR47947">
    <property type="entry name" value="CYTOCHROME P450 82C3-RELATED"/>
    <property type="match status" value="1"/>
</dbReference>
<evidence type="ECO:0000256" key="3">
    <source>
        <dbReference type="ARBA" id="ARBA00022617"/>
    </source>
</evidence>
<gene>
    <name evidence="10" type="ORF">IFM89_002067</name>
</gene>
<proteinExistence type="predicted"/>
<keyword evidence="11" id="KW-1185">Reference proteome</keyword>
<accession>A0A835LG10</accession>
<evidence type="ECO:0000256" key="7">
    <source>
        <dbReference type="ARBA" id="ARBA00023002"/>
    </source>
</evidence>
<dbReference type="GO" id="GO:0004497">
    <property type="term" value="F:monooxygenase activity"/>
    <property type="evidence" value="ECO:0007669"/>
    <property type="project" value="InterPro"/>
</dbReference>
<dbReference type="AlphaFoldDB" id="A0A835LG10"/>
<keyword evidence="3" id="KW-0349">Heme</keyword>
<dbReference type="GO" id="GO:0016705">
    <property type="term" value="F:oxidoreductase activity, acting on paired donors, with incorporation or reduction of molecular oxygen"/>
    <property type="evidence" value="ECO:0007669"/>
    <property type="project" value="InterPro"/>
</dbReference>
<comment type="caution">
    <text evidence="10">The sequence shown here is derived from an EMBL/GenBank/DDBJ whole genome shotgun (WGS) entry which is preliminary data.</text>
</comment>
<dbReference type="Pfam" id="PF00067">
    <property type="entry name" value="p450"/>
    <property type="match status" value="1"/>
</dbReference>
<dbReference type="Gene3D" id="1.10.630.10">
    <property type="entry name" value="Cytochrome P450"/>
    <property type="match status" value="1"/>
</dbReference>
<dbReference type="GO" id="GO:0044550">
    <property type="term" value="P:secondary metabolite biosynthetic process"/>
    <property type="evidence" value="ECO:0007669"/>
    <property type="project" value="UniProtKB-ARBA"/>
</dbReference>
<dbReference type="PANTHER" id="PTHR47947:SF26">
    <property type="entry name" value="CYTOCHROME P450"/>
    <property type="match status" value="1"/>
</dbReference>
<protein>
    <recommendedName>
        <fullName evidence="12">Cytochrome P450</fullName>
    </recommendedName>
</protein>
<comment type="subcellular location">
    <subcellularLocation>
        <location evidence="2">Membrane</location>
    </subcellularLocation>
</comment>
<name>A0A835LG10_9MAGN</name>
<reference evidence="10 11" key="1">
    <citation type="submission" date="2020-10" db="EMBL/GenBank/DDBJ databases">
        <title>The Coptis chinensis genome and diversification of protoberbering-type alkaloids.</title>
        <authorList>
            <person name="Wang B."/>
            <person name="Shu S."/>
            <person name="Song C."/>
            <person name="Liu Y."/>
        </authorList>
    </citation>
    <scope>NUCLEOTIDE SEQUENCE [LARGE SCALE GENOMIC DNA]</scope>
    <source>
        <strain evidence="10">HL-2020</strain>
        <tissue evidence="10">Leaf</tissue>
    </source>
</reference>
<comment type="cofactor">
    <cofactor evidence="1">
        <name>heme</name>
        <dbReference type="ChEBI" id="CHEBI:30413"/>
    </cofactor>
</comment>
<keyword evidence="5" id="KW-0479">Metal-binding</keyword>
<dbReference type="InterPro" id="IPR036396">
    <property type="entry name" value="Cyt_P450_sf"/>
</dbReference>
<evidence type="ECO:0000256" key="4">
    <source>
        <dbReference type="ARBA" id="ARBA00022692"/>
    </source>
</evidence>
<evidence type="ECO:0008006" key="12">
    <source>
        <dbReference type="Google" id="ProtNLM"/>
    </source>
</evidence>
<dbReference type="InterPro" id="IPR001128">
    <property type="entry name" value="Cyt_P450"/>
</dbReference>
<dbReference type="GO" id="GO:0005506">
    <property type="term" value="F:iron ion binding"/>
    <property type="evidence" value="ECO:0007669"/>
    <property type="project" value="InterPro"/>
</dbReference>
<dbReference type="GO" id="GO:0020037">
    <property type="term" value="F:heme binding"/>
    <property type="evidence" value="ECO:0007669"/>
    <property type="project" value="InterPro"/>
</dbReference>
<keyword evidence="9" id="KW-0472">Membrane</keyword>
<dbReference type="Proteomes" id="UP000631114">
    <property type="component" value="Unassembled WGS sequence"/>
</dbReference>
<evidence type="ECO:0000256" key="5">
    <source>
        <dbReference type="ARBA" id="ARBA00022723"/>
    </source>
</evidence>
<evidence type="ECO:0000313" key="11">
    <source>
        <dbReference type="Proteomes" id="UP000631114"/>
    </source>
</evidence>
<keyword evidence="8" id="KW-0408">Iron</keyword>
<evidence type="ECO:0000256" key="6">
    <source>
        <dbReference type="ARBA" id="ARBA00022989"/>
    </source>
</evidence>
<dbReference type="GO" id="GO:0016020">
    <property type="term" value="C:membrane"/>
    <property type="evidence" value="ECO:0007669"/>
    <property type="project" value="UniProtKB-SubCell"/>
</dbReference>
<sequence>MVTLTWTLSLLLNNKPALKKTQDELDSHVGKDRQVDESDIKNLVYLQLLQDIVKAALRLYPATLPVHYQTLE</sequence>
<organism evidence="10 11">
    <name type="scientific">Coptis chinensis</name>
    <dbReference type="NCBI Taxonomy" id="261450"/>
    <lineage>
        <taxon>Eukaryota</taxon>
        <taxon>Viridiplantae</taxon>
        <taxon>Streptophyta</taxon>
        <taxon>Embryophyta</taxon>
        <taxon>Tracheophyta</taxon>
        <taxon>Spermatophyta</taxon>
        <taxon>Magnoliopsida</taxon>
        <taxon>Ranunculales</taxon>
        <taxon>Ranunculaceae</taxon>
        <taxon>Coptidoideae</taxon>
        <taxon>Coptis</taxon>
    </lineage>
</organism>
<evidence type="ECO:0000256" key="8">
    <source>
        <dbReference type="ARBA" id="ARBA00023004"/>
    </source>
</evidence>
<dbReference type="EMBL" id="JADFTS010000008">
    <property type="protein sequence ID" value="KAF9591112.1"/>
    <property type="molecule type" value="Genomic_DNA"/>
</dbReference>
<keyword evidence="6" id="KW-1133">Transmembrane helix</keyword>
<evidence type="ECO:0000256" key="9">
    <source>
        <dbReference type="ARBA" id="ARBA00023136"/>
    </source>
</evidence>
<dbReference type="OrthoDB" id="2789670at2759"/>
<evidence type="ECO:0000256" key="2">
    <source>
        <dbReference type="ARBA" id="ARBA00004370"/>
    </source>
</evidence>
<keyword evidence="4" id="KW-0812">Transmembrane</keyword>